<dbReference type="AlphaFoldDB" id="A0A0F9EVH4"/>
<evidence type="ECO:0000313" key="1">
    <source>
        <dbReference type="EMBL" id="KKL78079.1"/>
    </source>
</evidence>
<name>A0A0F9EVH4_9ZZZZ</name>
<evidence type="ECO:0008006" key="2">
    <source>
        <dbReference type="Google" id="ProtNLM"/>
    </source>
</evidence>
<reference evidence="1" key="1">
    <citation type="journal article" date="2015" name="Nature">
        <title>Complex archaea that bridge the gap between prokaryotes and eukaryotes.</title>
        <authorList>
            <person name="Spang A."/>
            <person name="Saw J.H."/>
            <person name="Jorgensen S.L."/>
            <person name="Zaremba-Niedzwiedzka K."/>
            <person name="Martijn J."/>
            <person name="Lind A.E."/>
            <person name="van Eijk R."/>
            <person name="Schleper C."/>
            <person name="Guy L."/>
            <person name="Ettema T.J."/>
        </authorList>
    </citation>
    <scope>NUCLEOTIDE SEQUENCE</scope>
</reference>
<organism evidence="1">
    <name type="scientific">marine sediment metagenome</name>
    <dbReference type="NCBI Taxonomy" id="412755"/>
    <lineage>
        <taxon>unclassified sequences</taxon>
        <taxon>metagenomes</taxon>
        <taxon>ecological metagenomes</taxon>
    </lineage>
</organism>
<dbReference type="EMBL" id="LAZR01023567">
    <property type="protein sequence ID" value="KKL78079.1"/>
    <property type="molecule type" value="Genomic_DNA"/>
</dbReference>
<comment type="caution">
    <text evidence="1">The sequence shown here is derived from an EMBL/GenBank/DDBJ whole genome shotgun (WGS) entry which is preliminary data.</text>
</comment>
<proteinExistence type="predicted"/>
<gene>
    <name evidence="1" type="ORF">LCGC14_2028460</name>
</gene>
<sequence length="50" mass="5734">MKPEQSSNEKRTIKIRGVKQDVRRKLAAQAKLRGLTQAEYLELLINGPKK</sequence>
<accession>A0A0F9EVH4</accession>
<protein>
    <recommendedName>
        <fullName evidence="2">Ribbon-helix-helix protein CopG domain-containing protein</fullName>
    </recommendedName>
</protein>